<dbReference type="InterPro" id="IPR011990">
    <property type="entry name" value="TPR-like_helical_dom_sf"/>
</dbReference>
<feature type="domain" description="PROP1-like PPR" evidence="4">
    <location>
        <begin position="522"/>
        <end position="667"/>
    </location>
</feature>
<accession>A0A9W7XYP3</accession>
<evidence type="ECO:0000256" key="1">
    <source>
        <dbReference type="ARBA" id="ARBA00022737"/>
    </source>
</evidence>
<evidence type="ECO:0000259" key="4">
    <source>
        <dbReference type="Pfam" id="PF17177"/>
    </source>
</evidence>
<dbReference type="PROSITE" id="PS51375">
    <property type="entry name" value="PPR"/>
    <property type="match status" value="1"/>
</dbReference>
<organism evidence="5 6">
    <name type="scientific">Coemansia erecta</name>
    <dbReference type="NCBI Taxonomy" id="147472"/>
    <lineage>
        <taxon>Eukaryota</taxon>
        <taxon>Fungi</taxon>
        <taxon>Fungi incertae sedis</taxon>
        <taxon>Zoopagomycota</taxon>
        <taxon>Kickxellomycotina</taxon>
        <taxon>Kickxellomycetes</taxon>
        <taxon>Kickxellales</taxon>
        <taxon>Kickxellaceae</taxon>
        <taxon>Coemansia</taxon>
    </lineage>
</organism>
<keyword evidence="1" id="KW-0677">Repeat</keyword>
<dbReference type="InterPro" id="IPR050667">
    <property type="entry name" value="PPR-containing_protein"/>
</dbReference>
<dbReference type="InterPro" id="IPR033443">
    <property type="entry name" value="PROP1-like_PPR_dom"/>
</dbReference>
<gene>
    <name evidence="5" type="ORF">LPJ53_004352</name>
</gene>
<dbReference type="NCBIfam" id="TIGR00756">
    <property type="entry name" value="PPR"/>
    <property type="match status" value="1"/>
</dbReference>
<comment type="caution">
    <text evidence="5">The sequence shown here is derived from an EMBL/GenBank/DDBJ whole genome shotgun (WGS) entry which is preliminary data.</text>
</comment>
<evidence type="ECO:0000313" key="5">
    <source>
        <dbReference type="EMBL" id="KAJ1721083.1"/>
    </source>
</evidence>
<feature type="repeat" description="PPR" evidence="2">
    <location>
        <begin position="616"/>
        <end position="650"/>
    </location>
</feature>
<keyword evidence="6" id="KW-1185">Reference proteome</keyword>
<reference evidence="5" key="1">
    <citation type="submission" date="2022-07" db="EMBL/GenBank/DDBJ databases">
        <title>Phylogenomic reconstructions and comparative analyses of Kickxellomycotina fungi.</title>
        <authorList>
            <person name="Reynolds N.K."/>
            <person name="Stajich J.E."/>
            <person name="Barry K."/>
            <person name="Grigoriev I.V."/>
            <person name="Crous P."/>
            <person name="Smith M.E."/>
        </authorList>
    </citation>
    <scope>NUCLEOTIDE SEQUENCE</scope>
    <source>
        <strain evidence="5">NBRC 32514</strain>
    </source>
</reference>
<dbReference type="PANTHER" id="PTHR47939:SF13">
    <property type="entry name" value="OS03G0201400 PROTEIN"/>
    <property type="match status" value="1"/>
</dbReference>
<dbReference type="Gene3D" id="1.25.40.10">
    <property type="entry name" value="Tetratricopeptide repeat domain"/>
    <property type="match status" value="2"/>
</dbReference>
<dbReference type="OrthoDB" id="185373at2759"/>
<evidence type="ECO:0000256" key="2">
    <source>
        <dbReference type="PROSITE-ProRule" id="PRU00708"/>
    </source>
</evidence>
<protein>
    <recommendedName>
        <fullName evidence="4">PROP1-like PPR domain-containing protein</fullName>
    </recommendedName>
</protein>
<dbReference type="AlphaFoldDB" id="A0A9W7XYP3"/>
<dbReference type="Proteomes" id="UP001149813">
    <property type="component" value="Unassembled WGS sequence"/>
</dbReference>
<name>A0A9W7XYP3_9FUNG</name>
<proteinExistence type="predicted"/>
<evidence type="ECO:0000313" key="6">
    <source>
        <dbReference type="Proteomes" id="UP001149813"/>
    </source>
</evidence>
<feature type="region of interest" description="Disordered" evidence="3">
    <location>
        <begin position="54"/>
        <end position="85"/>
    </location>
</feature>
<dbReference type="EMBL" id="JANBOJ010000199">
    <property type="protein sequence ID" value="KAJ1721083.1"/>
    <property type="molecule type" value="Genomic_DNA"/>
</dbReference>
<evidence type="ECO:0000256" key="3">
    <source>
        <dbReference type="SAM" id="MobiDB-lite"/>
    </source>
</evidence>
<sequence length="802" mass="86726">MRWAITACVRAAARGVQQRSGLQLAQDRSLHLAQSRSLQLAQIRSLQLAQYSSTTETETETETQTNTQPDAQAGRHRRRTKTMRAGSSKELIWRRQLAQLEQTWQADLGDLGPGPSADDAQHFLVRKLSSTLRRLGSLGTDPAADDSEAAVVEAAWMQYGKIRHHAQASSLLHTMPSALLGLLVCALNFARAPAGSGDVAVRYTRIVRVFADLRETGKTVDHPVVFAAYLRALNKLGNSSRALQEAAEYERRQTEADGAYGAPSSVERQVIRACFGVRRSDLALARLQQLPKDRMTAHVHAVVVSGLIAGGASDRLVLEHVAGLLDELARASYTPASRTGAMNEVLHAAGRQTRAALLLAIYERFNARQTPPNPATLGIILHCAVRQEPDARQLRRVFAELSDPGSSVYGALSAQVFGMFIDAFVRTGRADYACEALDALRRHPSARMGARHVCGLLAFYAEHAVGVQALGVFRQAAGDGVALPWAACEHTALALARSGACEEDVESAEDVLAVRLVRLVSKGYIARAADVFAKLVHEHPASAPLAFACLLLANHTADKHHAALKHALHLAPPATSPVSWPSGLFDAVLGILAQQRDREGVEHVYALMVDQGYDPSARTFNALLLAFARGNDVDVAHQVLEEMTSDGMHVRAPVVSALVHMLLRQASVDQALSAYATVVGRTLPLRPGVRLSVGMAGSVDFYALAMLVRALALARRSVEAAEVFEDAFALLECVPRRLLETLVAALEDAGMHEEAQQCLRRFARRVEECQPPPEDSAVDAAAERLPLSHFAYALGGEPDPSE</sequence>
<dbReference type="PANTHER" id="PTHR47939">
    <property type="entry name" value="MEMBRANE-ASSOCIATED SALT-INDUCIBLE PROTEIN-LIKE"/>
    <property type="match status" value="1"/>
</dbReference>
<dbReference type="Pfam" id="PF17177">
    <property type="entry name" value="PPR_long"/>
    <property type="match status" value="1"/>
</dbReference>
<dbReference type="InterPro" id="IPR002885">
    <property type="entry name" value="PPR_rpt"/>
</dbReference>